<protein>
    <submittedName>
        <fullName evidence="1">NAD(P)H-dependent oxidoreductase subunit E</fullName>
    </submittedName>
</protein>
<dbReference type="EMBL" id="CP063849">
    <property type="protein sequence ID" value="QOY86334.1"/>
    <property type="molecule type" value="Genomic_DNA"/>
</dbReference>
<dbReference type="InterPro" id="IPR036249">
    <property type="entry name" value="Thioredoxin-like_sf"/>
</dbReference>
<sequence>MASLALHQPTPHICRNRHVMVVCTGESCKNAGAAELLHDLKHHHEHATGDLRISESKCLHRCQAAPAMVEDGRVMGWMSRMRLKLELLRLGLLN</sequence>
<dbReference type="RefSeq" id="WP_194448003.1">
    <property type="nucleotide sequence ID" value="NZ_CP063849.1"/>
</dbReference>
<dbReference type="Pfam" id="PF01257">
    <property type="entry name" value="2Fe-2S_thioredx"/>
    <property type="match status" value="1"/>
</dbReference>
<keyword evidence="2" id="KW-1185">Reference proteome</keyword>
<reference evidence="1 2" key="1">
    <citation type="submission" date="2020-10" db="EMBL/GenBank/DDBJ databases">
        <title>Complete genome sequence of Paludibaculum fermentans P105T, a facultatively anaerobic acidobacterium capable of dissimilatory Fe(III) reduction.</title>
        <authorList>
            <person name="Dedysh S.N."/>
            <person name="Beletsky A.V."/>
            <person name="Kulichevskaya I.S."/>
            <person name="Mardanov A.V."/>
            <person name="Ravin N.V."/>
        </authorList>
    </citation>
    <scope>NUCLEOTIDE SEQUENCE [LARGE SCALE GENOMIC DNA]</scope>
    <source>
        <strain evidence="1 2">P105</strain>
    </source>
</reference>
<accession>A0A7S7SIQ2</accession>
<dbReference type="Proteomes" id="UP000593892">
    <property type="component" value="Chromosome"/>
</dbReference>
<proteinExistence type="predicted"/>
<evidence type="ECO:0000313" key="2">
    <source>
        <dbReference type="Proteomes" id="UP000593892"/>
    </source>
</evidence>
<organism evidence="1 2">
    <name type="scientific">Paludibaculum fermentans</name>
    <dbReference type="NCBI Taxonomy" id="1473598"/>
    <lineage>
        <taxon>Bacteria</taxon>
        <taxon>Pseudomonadati</taxon>
        <taxon>Acidobacteriota</taxon>
        <taxon>Terriglobia</taxon>
        <taxon>Bryobacterales</taxon>
        <taxon>Bryobacteraceae</taxon>
        <taxon>Paludibaculum</taxon>
    </lineage>
</organism>
<evidence type="ECO:0000313" key="1">
    <source>
        <dbReference type="EMBL" id="QOY86334.1"/>
    </source>
</evidence>
<name>A0A7S7SIQ2_PALFE</name>
<dbReference type="KEGG" id="pfer:IRI77_26470"/>
<dbReference type="SUPFAM" id="SSF52833">
    <property type="entry name" value="Thioredoxin-like"/>
    <property type="match status" value="1"/>
</dbReference>
<dbReference type="Gene3D" id="3.40.30.10">
    <property type="entry name" value="Glutaredoxin"/>
    <property type="match status" value="1"/>
</dbReference>
<dbReference type="AlphaFoldDB" id="A0A7S7SIQ2"/>
<gene>
    <name evidence="1" type="ORF">IRI77_26470</name>
</gene>